<feature type="transmembrane region" description="Helical" evidence="1">
    <location>
        <begin position="162"/>
        <end position="181"/>
    </location>
</feature>
<evidence type="ECO:0000313" key="3">
    <source>
        <dbReference type="Proteomes" id="UP000197418"/>
    </source>
</evidence>
<sequence>MFVLFGLSSNVALVGVLYLLLNIMYSYFLKRLFLIDVIAISIGYLLRTIAGAQVIDVPVSNWLVFSVFQVALILAFHKRRCELNVPSSIKHRNTLGEYTPGLIINLSTMTTASLVVTYLIYINEVNPKLVFTIPLVFYGVFRLEYLLIKCETDFEPQYLRDMPLIATLISWVVLVVISLYLL</sequence>
<dbReference type="EMBL" id="CP015102">
    <property type="protein sequence ID" value="ASJ06963.1"/>
    <property type="molecule type" value="Genomic_DNA"/>
</dbReference>
<keyword evidence="1" id="KW-0812">Transmembrane</keyword>
<feature type="transmembrane region" description="Helical" evidence="1">
    <location>
        <begin position="6"/>
        <end position="25"/>
    </location>
</feature>
<reference evidence="2 3" key="1">
    <citation type="submission" date="2016-04" db="EMBL/GenBank/DDBJ databases">
        <title>Complete genome sequence of Thermococcus pacificus type strain P4.</title>
        <authorList>
            <person name="Oger P.M."/>
        </authorList>
    </citation>
    <scope>NUCLEOTIDE SEQUENCE [LARGE SCALE GENOMIC DNA]</scope>
    <source>
        <strain evidence="2 3">P-4</strain>
    </source>
</reference>
<keyword evidence="3" id="KW-1185">Reference proteome</keyword>
<feature type="transmembrane region" description="Helical" evidence="1">
    <location>
        <begin position="32"/>
        <end position="53"/>
    </location>
</feature>
<dbReference type="Proteomes" id="UP000197418">
    <property type="component" value="Chromosome"/>
</dbReference>
<dbReference type="KEGG" id="tpaf:A3L08_06315"/>
<evidence type="ECO:0008006" key="4">
    <source>
        <dbReference type="Google" id="ProtNLM"/>
    </source>
</evidence>
<organism evidence="2 3">
    <name type="scientific">Thermococcus pacificus</name>
    <dbReference type="NCBI Taxonomy" id="71998"/>
    <lineage>
        <taxon>Archaea</taxon>
        <taxon>Methanobacteriati</taxon>
        <taxon>Methanobacteriota</taxon>
        <taxon>Thermococci</taxon>
        <taxon>Thermococcales</taxon>
        <taxon>Thermococcaceae</taxon>
        <taxon>Thermococcus</taxon>
    </lineage>
</organism>
<evidence type="ECO:0000313" key="2">
    <source>
        <dbReference type="EMBL" id="ASJ06963.1"/>
    </source>
</evidence>
<keyword evidence="1" id="KW-0472">Membrane</keyword>
<gene>
    <name evidence="2" type="ORF">A3L08_06315</name>
</gene>
<name>A0A218P857_9EURY</name>
<accession>A0A218P857</accession>
<dbReference type="AlphaFoldDB" id="A0A218P857"/>
<proteinExistence type="predicted"/>
<keyword evidence="1" id="KW-1133">Transmembrane helix</keyword>
<feature type="transmembrane region" description="Helical" evidence="1">
    <location>
        <begin position="98"/>
        <end position="123"/>
    </location>
</feature>
<feature type="transmembrane region" description="Helical" evidence="1">
    <location>
        <begin position="129"/>
        <end position="150"/>
    </location>
</feature>
<protein>
    <recommendedName>
        <fullName evidence="4">Prenyltransferase</fullName>
    </recommendedName>
</protein>
<evidence type="ECO:0000256" key="1">
    <source>
        <dbReference type="SAM" id="Phobius"/>
    </source>
</evidence>